<dbReference type="PANTHER" id="PTHR18763:SF0">
    <property type="entry name" value="WD REPEAT-CONTAINING PROTEIN 18"/>
    <property type="match status" value="1"/>
</dbReference>
<feature type="repeat" description="WD" evidence="3">
    <location>
        <begin position="259"/>
        <end position="301"/>
    </location>
</feature>
<dbReference type="GO" id="GO:0120330">
    <property type="term" value="C:rixosome complex"/>
    <property type="evidence" value="ECO:0007669"/>
    <property type="project" value="TreeGrafter"/>
</dbReference>
<comment type="caution">
    <text evidence="5">The sequence shown here is derived from an EMBL/GenBank/DDBJ whole genome shotgun (WGS) entry which is preliminary data.</text>
</comment>
<dbReference type="SMART" id="SM00320">
    <property type="entry name" value="WD40"/>
    <property type="match status" value="5"/>
</dbReference>
<dbReference type="InterPro" id="IPR045227">
    <property type="entry name" value="WDR18/Ipi3/RID3"/>
</dbReference>
<evidence type="ECO:0000256" key="1">
    <source>
        <dbReference type="ARBA" id="ARBA00022574"/>
    </source>
</evidence>
<feature type="repeat" description="WD" evidence="3">
    <location>
        <begin position="157"/>
        <end position="198"/>
    </location>
</feature>
<dbReference type="InterPro" id="IPR036322">
    <property type="entry name" value="WD40_repeat_dom_sf"/>
</dbReference>
<reference evidence="5 6" key="1">
    <citation type="submission" date="2018-09" db="EMBL/GenBank/DDBJ databases">
        <title>whole genome sequence of T. equiperdum IVM-t1 strain.</title>
        <authorList>
            <person name="Suganuma K."/>
        </authorList>
    </citation>
    <scope>NUCLEOTIDE SEQUENCE [LARGE SCALE GENOMIC DNA]</scope>
    <source>
        <strain evidence="5 6">IVM-t1</strain>
    </source>
</reference>
<dbReference type="GO" id="GO:0005656">
    <property type="term" value="C:nuclear pre-replicative complex"/>
    <property type="evidence" value="ECO:0007669"/>
    <property type="project" value="TreeGrafter"/>
</dbReference>
<dbReference type="Pfam" id="PF00400">
    <property type="entry name" value="WD40"/>
    <property type="match status" value="2"/>
</dbReference>
<keyword evidence="2" id="KW-0677">Repeat</keyword>
<accession>A0A3L6LCT9</accession>
<dbReference type="GO" id="GO:0006261">
    <property type="term" value="P:DNA-templated DNA replication"/>
    <property type="evidence" value="ECO:0007669"/>
    <property type="project" value="TreeGrafter"/>
</dbReference>
<evidence type="ECO:0000256" key="3">
    <source>
        <dbReference type="PROSITE-ProRule" id="PRU00221"/>
    </source>
</evidence>
<dbReference type="Gene3D" id="2.130.10.10">
    <property type="entry name" value="YVTN repeat-like/Quinoprotein amine dehydrogenase"/>
    <property type="match status" value="2"/>
</dbReference>
<evidence type="ECO:0000313" key="6">
    <source>
        <dbReference type="Proteomes" id="UP000266743"/>
    </source>
</evidence>
<dbReference type="InterPro" id="IPR015943">
    <property type="entry name" value="WD40/YVTN_repeat-like_dom_sf"/>
</dbReference>
<evidence type="ECO:0000256" key="2">
    <source>
        <dbReference type="ARBA" id="ARBA00022737"/>
    </source>
</evidence>
<dbReference type="SMR" id="A0A3L6LCT9"/>
<name>A0A3L6LCT9_9TRYP</name>
<proteinExistence type="predicted"/>
<keyword evidence="1 3" id="KW-0853">WD repeat</keyword>
<dbReference type="PROSITE" id="PS50082">
    <property type="entry name" value="WD_REPEATS_2"/>
    <property type="match status" value="3"/>
</dbReference>
<dbReference type="EMBL" id="QSBY01000001">
    <property type="protein sequence ID" value="RHW74462.1"/>
    <property type="molecule type" value="Genomic_DNA"/>
</dbReference>
<dbReference type="PANTHER" id="PTHR18763">
    <property type="entry name" value="WD-REPEAT PROTEIN 18"/>
    <property type="match status" value="1"/>
</dbReference>
<dbReference type="InterPro" id="IPR001680">
    <property type="entry name" value="WD40_rpt"/>
</dbReference>
<evidence type="ECO:0000313" key="5">
    <source>
        <dbReference type="EMBL" id="RHW74462.1"/>
    </source>
</evidence>
<dbReference type="AlphaFoldDB" id="A0A3L6LCT9"/>
<sequence>MLFVASSSKSHLINLDTKTVERSYVTTPVERRGLVYWPTARVVMSNQSRGCASLFSPAMQQPVLRCLTPQAVTASASTSDGAFLLVGTAEGNLYVWSTLSGELLHLVRSHTRRITEIAISSDQSLIATASEDSVCKTWLLAALVARGVSAPAPRIVFNGHSLSVNACSFLDSSQSVVTASSDRSCRIFDGSTGQQQFVVTLGDVLTSVRPSPGDEMLLIGGETGSLFFVRLYSFSERQCLPTAGLIRCVNDVVTCTPFTDGHKGAIVFIHFDYTRPDYVLVGSTNGVILWWNIRTATTVEKAVDDIAGGLLSVCYVPSDATQPSSAAVPPVVLQKHPLDPLGVDFIVVSAGKKESAPISYQKEGGSRASRRKRKHQQTMEDTCVSMKRTENVVATELEEGARESTGKPTSAERFSRLREKNDELEFLKNKLKEKLRKLRAAS</sequence>
<organism evidence="5 6">
    <name type="scientific">Trypanosoma brucei equiperdum</name>
    <dbReference type="NCBI Taxonomy" id="630700"/>
    <lineage>
        <taxon>Eukaryota</taxon>
        <taxon>Discoba</taxon>
        <taxon>Euglenozoa</taxon>
        <taxon>Kinetoplastea</taxon>
        <taxon>Metakinetoplastina</taxon>
        <taxon>Trypanosomatida</taxon>
        <taxon>Trypanosomatidae</taxon>
        <taxon>Trypanosoma</taxon>
    </lineage>
</organism>
<dbReference type="PROSITE" id="PS50294">
    <property type="entry name" value="WD_REPEATS_REGION"/>
    <property type="match status" value="1"/>
</dbReference>
<dbReference type="SUPFAM" id="SSF50978">
    <property type="entry name" value="WD40 repeat-like"/>
    <property type="match status" value="1"/>
</dbReference>
<gene>
    <name evidence="5" type="ORF">DPX39_010009500</name>
</gene>
<protein>
    <submittedName>
        <fullName evidence="5">WD domain</fullName>
    </submittedName>
</protein>
<dbReference type="GO" id="GO:0006364">
    <property type="term" value="P:rRNA processing"/>
    <property type="evidence" value="ECO:0007669"/>
    <property type="project" value="TreeGrafter"/>
</dbReference>
<dbReference type="Proteomes" id="UP000266743">
    <property type="component" value="Chromosome 1"/>
</dbReference>
<evidence type="ECO:0000256" key="4">
    <source>
        <dbReference type="SAM" id="MobiDB-lite"/>
    </source>
</evidence>
<feature type="region of interest" description="Disordered" evidence="4">
    <location>
        <begin position="357"/>
        <end position="380"/>
    </location>
</feature>
<feature type="region of interest" description="Disordered" evidence="4">
    <location>
        <begin position="397"/>
        <end position="416"/>
    </location>
</feature>
<feature type="repeat" description="WD" evidence="3">
    <location>
        <begin position="107"/>
        <end position="138"/>
    </location>
</feature>